<protein>
    <submittedName>
        <fullName evidence="1">(northern house mosquito) hypothetical protein</fullName>
    </submittedName>
</protein>
<dbReference type="AlphaFoldDB" id="A0A8D8BP45"/>
<reference evidence="1" key="1">
    <citation type="submission" date="2021-05" db="EMBL/GenBank/DDBJ databases">
        <authorList>
            <person name="Alioto T."/>
            <person name="Alioto T."/>
            <person name="Gomez Garrido J."/>
        </authorList>
    </citation>
    <scope>NUCLEOTIDE SEQUENCE</scope>
</reference>
<organism evidence="1">
    <name type="scientific">Culex pipiens</name>
    <name type="common">House mosquito</name>
    <dbReference type="NCBI Taxonomy" id="7175"/>
    <lineage>
        <taxon>Eukaryota</taxon>
        <taxon>Metazoa</taxon>
        <taxon>Ecdysozoa</taxon>
        <taxon>Arthropoda</taxon>
        <taxon>Hexapoda</taxon>
        <taxon>Insecta</taxon>
        <taxon>Pterygota</taxon>
        <taxon>Neoptera</taxon>
        <taxon>Endopterygota</taxon>
        <taxon>Diptera</taxon>
        <taxon>Nematocera</taxon>
        <taxon>Culicoidea</taxon>
        <taxon>Culicidae</taxon>
        <taxon>Culicinae</taxon>
        <taxon>Culicini</taxon>
        <taxon>Culex</taxon>
        <taxon>Culex</taxon>
    </lineage>
</organism>
<dbReference type="EMBL" id="HBUE01084968">
    <property type="protein sequence ID" value="CAG6479349.1"/>
    <property type="molecule type" value="Transcribed_RNA"/>
</dbReference>
<accession>A0A8D8BP45</accession>
<evidence type="ECO:0000313" key="1">
    <source>
        <dbReference type="EMBL" id="CAG6479349.1"/>
    </source>
</evidence>
<name>A0A8D8BP45_CULPI</name>
<sequence>MFLFYDRFHLRRVLNRLQRIVFRWLVLTESKPLPRFNLVGPAWSITLGQTVLCLPATFGKLGNVANRRSARLANSVRKQRVDFAAQIQANVQHRQHVLVPAHFTDRVVEPCLLRRTTHPTMIWCRSRRLRVTTATQIRNGPRNQPHDTRILLVLLYEICAKVQTADALVRKDFRLRMNADGSPPGLGRFGDPREGKHRLVGVRSGIATLDDAANVELAAQHFAI</sequence>
<proteinExistence type="predicted"/>